<dbReference type="EMBL" id="BARS01009111">
    <property type="protein sequence ID" value="GAF69972.1"/>
    <property type="molecule type" value="Genomic_DNA"/>
</dbReference>
<dbReference type="InterPro" id="IPR051198">
    <property type="entry name" value="BchE-like"/>
</dbReference>
<evidence type="ECO:0000259" key="9">
    <source>
        <dbReference type="PROSITE" id="PS51918"/>
    </source>
</evidence>
<keyword evidence="4" id="KW-0949">S-adenosyl-L-methionine</keyword>
<evidence type="ECO:0000256" key="6">
    <source>
        <dbReference type="ARBA" id="ARBA00023004"/>
    </source>
</evidence>
<dbReference type="PROSITE" id="PS51918">
    <property type="entry name" value="RADICAL_SAM"/>
    <property type="match status" value="1"/>
</dbReference>
<dbReference type="Gene3D" id="3.80.30.20">
    <property type="entry name" value="tm_1862 like domain"/>
    <property type="match status" value="1"/>
</dbReference>
<evidence type="ECO:0000256" key="2">
    <source>
        <dbReference type="ARBA" id="ARBA00022603"/>
    </source>
</evidence>
<dbReference type="InterPro" id="IPR023404">
    <property type="entry name" value="rSAM_horseshoe"/>
</dbReference>
<dbReference type="Pfam" id="PF02310">
    <property type="entry name" value="B12-binding"/>
    <property type="match status" value="1"/>
</dbReference>
<evidence type="ECO:0000313" key="10">
    <source>
        <dbReference type="EMBL" id="GAF69972.1"/>
    </source>
</evidence>
<dbReference type="CDD" id="cd02068">
    <property type="entry name" value="radical_SAM_B12_BD"/>
    <property type="match status" value="1"/>
</dbReference>
<feature type="domain" description="B12-binding" evidence="8">
    <location>
        <begin position="1"/>
        <end position="69"/>
    </location>
</feature>
<dbReference type="InterPro" id="IPR007197">
    <property type="entry name" value="rSAM"/>
</dbReference>
<evidence type="ECO:0000256" key="4">
    <source>
        <dbReference type="ARBA" id="ARBA00022691"/>
    </source>
</evidence>
<dbReference type="SFLD" id="SFLDG01082">
    <property type="entry name" value="B12-binding_domain_containing"/>
    <property type="match status" value="1"/>
</dbReference>
<accession>X0S229</accession>
<dbReference type="InterPro" id="IPR058240">
    <property type="entry name" value="rSAM_sf"/>
</dbReference>
<dbReference type="Pfam" id="PF04055">
    <property type="entry name" value="Radical_SAM"/>
    <property type="match status" value="1"/>
</dbReference>
<protein>
    <submittedName>
        <fullName evidence="10">Uncharacterized protein</fullName>
    </submittedName>
</protein>
<evidence type="ECO:0000256" key="3">
    <source>
        <dbReference type="ARBA" id="ARBA00022679"/>
    </source>
</evidence>
<keyword evidence="6" id="KW-0408">Iron</keyword>
<evidence type="ECO:0000256" key="5">
    <source>
        <dbReference type="ARBA" id="ARBA00022723"/>
    </source>
</evidence>
<evidence type="ECO:0000256" key="1">
    <source>
        <dbReference type="ARBA" id="ARBA00001966"/>
    </source>
</evidence>
<feature type="domain" description="Radical SAM core" evidence="9">
    <location>
        <begin position="119"/>
        <end position="351"/>
    </location>
</feature>
<dbReference type="GO" id="GO:0031419">
    <property type="term" value="F:cobalamin binding"/>
    <property type="evidence" value="ECO:0007669"/>
    <property type="project" value="InterPro"/>
</dbReference>
<dbReference type="SFLD" id="SFLDG01123">
    <property type="entry name" value="methyltransferase_(Class_B)"/>
    <property type="match status" value="1"/>
</dbReference>
<sequence length="351" mass="39855">MLISTAARIAKGIKAKNKDIVTIVGGPHITVLPEQVMSSYPDIDIGVIGEGEITIAELLESIKRNTSLDAVKGIVFRSNGNLKITEPRPFIKDLDALPLPAWDMLPDLLKHYQQSASRIDRLPCMSVATSRGCPFKCIFCARNVFGNVTRAHSADYLIRMAGHLKKEYNIKSITFEDENFVCFRKRLTEFCQRLIKEDLDITWDCCSHVSGVNPEILDLMKKAGCWQINYGIESGSQRILDFIKKGTNLRTIERALKMTRQAGMITKGYFIMGHPTETLESIQETIDFIKKIDLDIFQMSFMVPFPGTELYDIGSQYGECRIDWDKMNIWTPLYIPNGLTEEDLKRESKRA</sequence>
<evidence type="ECO:0000256" key="7">
    <source>
        <dbReference type="ARBA" id="ARBA00023014"/>
    </source>
</evidence>
<dbReference type="Gene3D" id="3.40.50.280">
    <property type="entry name" value="Cobalamin-binding domain"/>
    <property type="match status" value="1"/>
</dbReference>
<dbReference type="GO" id="GO:0046872">
    <property type="term" value="F:metal ion binding"/>
    <property type="evidence" value="ECO:0007669"/>
    <property type="project" value="UniProtKB-KW"/>
</dbReference>
<name>X0S229_9ZZZZ</name>
<feature type="non-terminal residue" evidence="10">
    <location>
        <position position="351"/>
    </location>
</feature>
<dbReference type="InterPro" id="IPR006158">
    <property type="entry name" value="Cobalamin-bd"/>
</dbReference>
<keyword evidence="3" id="KW-0808">Transferase</keyword>
<dbReference type="PANTHER" id="PTHR43409:SF7">
    <property type="entry name" value="BLL1977 PROTEIN"/>
    <property type="match status" value="1"/>
</dbReference>
<reference evidence="10" key="1">
    <citation type="journal article" date="2014" name="Front. Microbiol.">
        <title>High frequency of phylogenetically diverse reductive dehalogenase-homologous genes in deep subseafloor sedimentary metagenomes.</title>
        <authorList>
            <person name="Kawai M."/>
            <person name="Futagami T."/>
            <person name="Toyoda A."/>
            <person name="Takaki Y."/>
            <person name="Nishi S."/>
            <person name="Hori S."/>
            <person name="Arai W."/>
            <person name="Tsubouchi T."/>
            <person name="Morono Y."/>
            <person name="Uchiyama I."/>
            <person name="Ito T."/>
            <person name="Fujiyama A."/>
            <person name="Inagaki F."/>
            <person name="Takami H."/>
        </authorList>
    </citation>
    <scope>NUCLEOTIDE SEQUENCE</scope>
    <source>
        <strain evidence="10">Expedition CK06-06</strain>
    </source>
</reference>
<dbReference type="InterPro" id="IPR006638">
    <property type="entry name" value="Elp3/MiaA/NifB-like_rSAM"/>
</dbReference>
<comment type="caution">
    <text evidence="10">The sequence shown here is derived from an EMBL/GenBank/DDBJ whole genome shotgun (WGS) entry which is preliminary data.</text>
</comment>
<proteinExistence type="predicted"/>
<dbReference type="PANTHER" id="PTHR43409">
    <property type="entry name" value="ANAEROBIC MAGNESIUM-PROTOPORPHYRIN IX MONOMETHYL ESTER CYCLASE-RELATED"/>
    <property type="match status" value="1"/>
</dbReference>
<keyword evidence="5" id="KW-0479">Metal-binding</keyword>
<keyword evidence="2" id="KW-0489">Methyltransferase</keyword>
<comment type="cofactor">
    <cofactor evidence="1">
        <name>[4Fe-4S] cluster</name>
        <dbReference type="ChEBI" id="CHEBI:49883"/>
    </cofactor>
</comment>
<dbReference type="CDD" id="cd01335">
    <property type="entry name" value="Radical_SAM"/>
    <property type="match status" value="1"/>
</dbReference>
<gene>
    <name evidence="10" type="ORF">S01H1_17205</name>
</gene>
<dbReference type="SUPFAM" id="SSF102114">
    <property type="entry name" value="Radical SAM enzymes"/>
    <property type="match status" value="1"/>
</dbReference>
<keyword evidence="7" id="KW-0411">Iron-sulfur</keyword>
<dbReference type="PROSITE" id="PS51332">
    <property type="entry name" value="B12_BINDING"/>
    <property type="match status" value="1"/>
</dbReference>
<dbReference type="AlphaFoldDB" id="X0S229"/>
<dbReference type="SMART" id="SM00729">
    <property type="entry name" value="Elp3"/>
    <property type="match status" value="1"/>
</dbReference>
<dbReference type="GO" id="GO:0051539">
    <property type="term" value="F:4 iron, 4 sulfur cluster binding"/>
    <property type="evidence" value="ECO:0007669"/>
    <property type="project" value="UniProtKB-KW"/>
</dbReference>
<evidence type="ECO:0000259" key="8">
    <source>
        <dbReference type="PROSITE" id="PS51332"/>
    </source>
</evidence>
<organism evidence="10">
    <name type="scientific">marine sediment metagenome</name>
    <dbReference type="NCBI Taxonomy" id="412755"/>
    <lineage>
        <taxon>unclassified sequences</taxon>
        <taxon>metagenomes</taxon>
        <taxon>ecological metagenomes</taxon>
    </lineage>
</organism>
<dbReference type="GO" id="GO:0003824">
    <property type="term" value="F:catalytic activity"/>
    <property type="evidence" value="ECO:0007669"/>
    <property type="project" value="InterPro"/>
</dbReference>
<dbReference type="SFLD" id="SFLDS00029">
    <property type="entry name" value="Radical_SAM"/>
    <property type="match status" value="1"/>
</dbReference>
<dbReference type="InterPro" id="IPR034466">
    <property type="entry name" value="Methyltransferase_Class_B"/>
</dbReference>